<dbReference type="AlphaFoldDB" id="A0A9P6C3U0"/>
<dbReference type="Proteomes" id="UP000807342">
    <property type="component" value="Unassembled WGS sequence"/>
</dbReference>
<evidence type="ECO:0000313" key="2">
    <source>
        <dbReference type="Proteomes" id="UP000807342"/>
    </source>
</evidence>
<keyword evidence="2" id="KW-1185">Reference proteome</keyword>
<reference evidence="1" key="1">
    <citation type="submission" date="2020-11" db="EMBL/GenBank/DDBJ databases">
        <authorList>
            <consortium name="DOE Joint Genome Institute"/>
            <person name="Ahrendt S."/>
            <person name="Riley R."/>
            <person name="Andreopoulos W."/>
            <person name="Labutti K."/>
            <person name="Pangilinan J."/>
            <person name="Ruiz-Duenas F.J."/>
            <person name="Barrasa J.M."/>
            <person name="Sanchez-Garcia M."/>
            <person name="Camarero S."/>
            <person name="Miyauchi S."/>
            <person name="Serrano A."/>
            <person name="Linde D."/>
            <person name="Babiker R."/>
            <person name="Drula E."/>
            <person name="Ayuso-Fernandez I."/>
            <person name="Pacheco R."/>
            <person name="Padilla G."/>
            <person name="Ferreira P."/>
            <person name="Barriuso J."/>
            <person name="Kellner H."/>
            <person name="Castanera R."/>
            <person name="Alfaro M."/>
            <person name="Ramirez L."/>
            <person name="Pisabarro A.G."/>
            <person name="Kuo A."/>
            <person name="Tritt A."/>
            <person name="Lipzen A."/>
            <person name="He G."/>
            <person name="Yan M."/>
            <person name="Ng V."/>
            <person name="Cullen D."/>
            <person name="Martin F."/>
            <person name="Rosso M.-N."/>
            <person name="Henrissat B."/>
            <person name="Hibbett D."/>
            <person name="Martinez A.T."/>
            <person name="Grigoriev I.V."/>
        </authorList>
    </citation>
    <scope>NUCLEOTIDE SEQUENCE</scope>
    <source>
        <strain evidence="1">MF-IS2</strain>
    </source>
</reference>
<dbReference type="InterPro" id="IPR011009">
    <property type="entry name" value="Kinase-like_dom_sf"/>
</dbReference>
<evidence type="ECO:0000313" key="1">
    <source>
        <dbReference type="EMBL" id="KAF9447623.1"/>
    </source>
</evidence>
<comment type="caution">
    <text evidence="1">The sequence shown here is derived from an EMBL/GenBank/DDBJ whole genome shotgun (WGS) entry which is preliminary data.</text>
</comment>
<dbReference type="OrthoDB" id="3250441at2759"/>
<proteinExistence type="predicted"/>
<evidence type="ECO:0008006" key="3">
    <source>
        <dbReference type="Google" id="ProtNLM"/>
    </source>
</evidence>
<dbReference type="Gene3D" id="1.10.510.10">
    <property type="entry name" value="Transferase(Phosphotransferase) domain 1"/>
    <property type="match status" value="1"/>
</dbReference>
<dbReference type="Gene3D" id="3.30.200.20">
    <property type="entry name" value="Phosphorylase Kinase, domain 1"/>
    <property type="match status" value="1"/>
</dbReference>
<accession>A0A9P6C3U0</accession>
<dbReference type="EMBL" id="MU151192">
    <property type="protein sequence ID" value="KAF9447623.1"/>
    <property type="molecule type" value="Genomic_DNA"/>
</dbReference>
<gene>
    <name evidence="1" type="ORF">P691DRAFT_106247</name>
</gene>
<sequence length="454" mass="51095">MEIPVRIYHSVYAHFLRTMETPLKDLDFTEIELDQAALLLTLFSARYEDKESRITAIRQALSTAVHPNLLMEKHLNLDRQTGNIIELDGAVFQICYDPVNLCYSQGLSALTKVTNEVGEGGCNPAARVAYYYAHISVSQFITDYIKSNSPRPSLLITITGPHLAVYGAVFVGRPVVQLLAKHTFSATENIDRRPDEGGTGGEGGYSSIDHGTLLVARLLRALRSGIDELQHYYSELPFPPQSSPVPLGVLQPHPWLTELETEGYGKVQLTYTQQMEPKKALFRARMRVEKGHTDMDDTAELDVVVKFTHSYHGGAHKLLAAQKLAPVLYHCRWEKDVEMIVVIMEFVKNGDCIPDMLPSDRRDVYNKSLQRAVETLHGKQWVFGDLRAPNVLFAGEGVRLIDFEWCGTEGRVRYPPAINLNMKDVMHWSPDVTRGGLIKKEHDVHMLRKLTGMA</sequence>
<protein>
    <recommendedName>
        <fullName evidence="3">Protein kinase domain-containing protein</fullName>
    </recommendedName>
</protein>
<organism evidence="1 2">
    <name type="scientific">Macrolepiota fuliginosa MF-IS2</name>
    <dbReference type="NCBI Taxonomy" id="1400762"/>
    <lineage>
        <taxon>Eukaryota</taxon>
        <taxon>Fungi</taxon>
        <taxon>Dikarya</taxon>
        <taxon>Basidiomycota</taxon>
        <taxon>Agaricomycotina</taxon>
        <taxon>Agaricomycetes</taxon>
        <taxon>Agaricomycetidae</taxon>
        <taxon>Agaricales</taxon>
        <taxon>Agaricineae</taxon>
        <taxon>Agaricaceae</taxon>
        <taxon>Macrolepiota</taxon>
    </lineage>
</organism>
<dbReference type="SUPFAM" id="SSF56112">
    <property type="entry name" value="Protein kinase-like (PK-like)"/>
    <property type="match status" value="1"/>
</dbReference>
<name>A0A9P6C3U0_9AGAR</name>